<proteinExistence type="predicted"/>
<evidence type="ECO:0000256" key="1">
    <source>
        <dbReference type="SAM" id="MobiDB-lite"/>
    </source>
</evidence>
<organism evidence="2 3">
    <name type="scientific">Nodularia spumigena UHCC 0039</name>
    <dbReference type="NCBI Taxonomy" id="1914872"/>
    <lineage>
        <taxon>Bacteria</taxon>
        <taxon>Bacillati</taxon>
        <taxon>Cyanobacteriota</taxon>
        <taxon>Cyanophyceae</taxon>
        <taxon>Nostocales</taxon>
        <taxon>Nodulariaceae</taxon>
        <taxon>Nodularia</taxon>
    </lineage>
</organism>
<protein>
    <submittedName>
        <fullName evidence="2">Uncharacterized protein</fullName>
    </submittedName>
</protein>
<geneLocation type="plasmid" evidence="3">
    <name>puhcc0039a</name>
</geneLocation>
<feature type="compositionally biased region" description="Low complexity" evidence="1">
    <location>
        <begin position="120"/>
        <end position="129"/>
    </location>
</feature>
<name>A0A2S0QB97_NODSP</name>
<dbReference type="RefSeq" id="WP_107807068.1">
    <property type="nucleotide sequence ID" value="NZ_CAWNZE010000002.1"/>
</dbReference>
<sequence length="169" mass="18788">MTDAKHQRISIKRLDDSVDGQVISYLQSDPFDENESFPELVLSTLKAHWLPLTLLSKGVGGEKLRQAGIRAIAKLEAQISTIRRICGLDIEPVHVAPVVINQTFVSANDKTSTWGEISDSHSNNSSQSNAQTNEDEIDEDDDDWDVEAALMRMPKPEELRDANRMMGLG</sequence>
<dbReference type="KEGG" id="nsp:BMF81_04736"/>
<keyword evidence="2" id="KW-0614">Plasmid</keyword>
<gene>
    <name evidence="2" type="ORF">BMF81_04736</name>
</gene>
<evidence type="ECO:0000313" key="3">
    <source>
        <dbReference type="Proteomes" id="UP000244056"/>
    </source>
</evidence>
<evidence type="ECO:0000313" key="2">
    <source>
        <dbReference type="EMBL" id="AVZ31729.1"/>
    </source>
</evidence>
<dbReference type="Proteomes" id="UP000244056">
    <property type="component" value="Plasmid pUHCC0039a"/>
</dbReference>
<dbReference type="EMBL" id="CP020115">
    <property type="protein sequence ID" value="AVZ31729.1"/>
    <property type="molecule type" value="Genomic_DNA"/>
</dbReference>
<dbReference type="GeneID" id="78019928"/>
<feature type="compositionally biased region" description="Acidic residues" evidence="1">
    <location>
        <begin position="133"/>
        <end position="146"/>
    </location>
</feature>
<accession>A0A2S0QB97</accession>
<reference evidence="2 3" key="1">
    <citation type="submission" date="2017-03" db="EMBL/GenBank/DDBJ databases">
        <title>Comparative genomics of the toxic Baltic Sea cyanobacteria Nodularia spumigena UHCC 0039 and its response on varying salinity.</title>
        <authorList>
            <person name="Teikari J.E."/>
        </authorList>
    </citation>
    <scope>NUCLEOTIDE SEQUENCE [LARGE SCALE GENOMIC DNA]</scope>
    <source>
        <strain evidence="2 3">UHCC 0039</strain>
        <plasmid evidence="3">puhcc0039a</plasmid>
    </source>
</reference>
<feature type="region of interest" description="Disordered" evidence="1">
    <location>
        <begin position="113"/>
        <end position="146"/>
    </location>
</feature>
<dbReference type="AlphaFoldDB" id="A0A2S0QB97"/>